<gene>
    <name evidence="1" type="ORF">KME28_04035</name>
</gene>
<evidence type="ECO:0000313" key="2">
    <source>
        <dbReference type="Proteomes" id="UP000813215"/>
    </source>
</evidence>
<dbReference type="Proteomes" id="UP000813215">
    <property type="component" value="Unassembled WGS sequence"/>
</dbReference>
<organism evidence="1 2">
    <name type="scientific">Pelatocladus maniniholoensis HA4357-MV3</name>
    <dbReference type="NCBI Taxonomy" id="1117104"/>
    <lineage>
        <taxon>Bacteria</taxon>
        <taxon>Bacillati</taxon>
        <taxon>Cyanobacteriota</taxon>
        <taxon>Cyanophyceae</taxon>
        <taxon>Nostocales</taxon>
        <taxon>Nostocaceae</taxon>
        <taxon>Pelatocladus</taxon>
    </lineage>
</organism>
<reference evidence="1" key="2">
    <citation type="journal article" date="2022" name="Microbiol. Resour. Announc.">
        <title>Metagenome Sequencing to Explore Phylogenomics of Terrestrial Cyanobacteria.</title>
        <authorList>
            <person name="Ward R.D."/>
            <person name="Stajich J.E."/>
            <person name="Johansen J.R."/>
            <person name="Huntemann M."/>
            <person name="Clum A."/>
            <person name="Foster B."/>
            <person name="Foster B."/>
            <person name="Roux S."/>
            <person name="Palaniappan K."/>
            <person name="Varghese N."/>
            <person name="Mukherjee S."/>
            <person name="Reddy T.B.K."/>
            <person name="Daum C."/>
            <person name="Copeland A."/>
            <person name="Chen I.A."/>
            <person name="Ivanova N.N."/>
            <person name="Kyrpides N.C."/>
            <person name="Shapiro N."/>
            <person name="Eloe-Fadrosh E.A."/>
            <person name="Pietrasiak N."/>
        </authorList>
    </citation>
    <scope>NUCLEOTIDE SEQUENCE</scope>
    <source>
        <strain evidence="1">HA4357-MV3</strain>
    </source>
</reference>
<sequence>MTNQDNNELAVVKGAIPKTLKLQFKVLCVKKELQMSAVLEDLIRQWIQTGAPIPEVYDDLLNEESEDVKGYIPKSLKLRFKIICTHKRLKIRFVLYALIQEWVETALQQSRCKM</sequence>
<dbReference type="InterPro" id="IPR013321">
    <property type="entry name" value="Arc_rbn_hlx_hlx"/>
</dbReference>
<proteinExistence type="predicted"/>
<dbReference type="Gene3D" id="1.10.1220.10">
    <property type="entry name" value="Met repressor-like"/>
    <property type="match status" value="2"/>
</dbReference>
<dbReference type="GO" id="GO:0006355">
    <property type="term" value="P:regulation of DNA-templated transcription"/>
    <property type="evidence" value="ECO:0007669"/>
    <property type="project" value="InterPro"/>
</dbReference>
<dbReference type="AlphaFoldDB" id="A0A9E3H4P0"/>
<comment type="caution">
    <text evidence="1">The sequence shown here is derived from an EMBL/GenBank/DDBJ whole genome shotgun (WGS) entry which is preliminary data.</text>
</comment>
<evidence type="ECO:0000313" key="1">
    <source>
        <dbReference type="EMBL" id="MBW4430915.1"/>
    </source>
</evidence>
<dbReference type="SUPFAM" id="SSF47598">
    <property type="entry name" value="Ribbon-helix-helix"/>
    <property type="match status" value="2"/>
</dbReference>
<dbReference type="InterPro" id="IPR010985">
    <property type="entry name" value="Ribbon_hlx_hlx"/>
</dbReference>
<name>A0A9E3H4P0_9NOST</name>
<accession>A0A9E3H4P0</accession>
<dbReference type="EMBL" id="JAHHHW010000039">
    <property type="protein sequence ID" value="MBW4430915.1"/>
    <property type="molecule type" value="Genomic_DNA"/>
</dbReference>
<protein>
    <submittedName>
        <fullName evidence="1">Uncharacterized protein</fullName>
    </submittedName>
</protein>
<reference evidence="1" key="1">
    <citation type="submission" date="2021-05" db="EMBL/GenBank/DDBJ databases">
        <authorList>
            <person name="Pietrasiak N."/>
            <person name="Ward R."/>
            <person name="Stajich J.E."/>
            <person name="Kurbessoian T."/>
        </authorList>
    </citation>
    <scope>NUCLEOTIDE SEQUENCE</scope>
    <source>
        <strain evidence="1">HA4357-MV3</strain>
    </source>
</reference>